<keyword evidence="3" id="KW-0479">Metal-binding</keyword>
<dbReference type="CDD" id="cd07417">
    <property type="entry name" value="MPP_PP5_C"/>
    <property type="match status" value="1"/>
</dbReference>
<dbReference type="PANTHER" id="PTHR45668">
    <property type="entry name" value="SERINE/THREONINE-PROTEIN PHOSPHATASE 5-RELATED"/>
    <property type="match status" value="1"/>
</dbReference>
<dbReference type="Pfam" id="PF08321">
    <property type="entry name" value="PPP5"/>
    <property type="match status" value="1"/>
</dbReference>
<comment type="cofactor">
    <cofactor evidence="1">
        <name>Mn(2+)</name>
        <dbReference type="ChEBI" id="CHEBI:29035"/>
    </cofactor>
</comment>
<dbReference type="PROSITE" id="PS50005">
    <property type="entry name" value="TPR"/>
    <property type="match status" value="1"/>
</dbReference>
<evidence type="ECO:0000313" key="12">
    <source>
        <dbReference type="EMBL" id="CCO19673.1"/>
    </source>
</evidence>
<evidence type="ECO:0000256" key="7">
    <source>
        <dbReference type="ARBA" id="ARBA00023211"/>
    </source>
</evidence>
<evidence type="ECO:0000256" key="3">
    <source>
        <dbReference type="ARBA" id="ARBA00022723"/>
    </source>
</evidence>
<dbReference type="PIRSF" id="PIRSF033096">
    <property type="entry name" value="PPPtase_5"/>
    <property type="match status" value="1"/>
</dbReference>
<dbReference type="OrthoDB" id="445564at2759"/>
<organism evidence="12 13">
    <name type="scientific">Bathycoccus prasinos</name>
    <dbReference type="NCBI Taxonomy" id="41875"/>
    <lineage>
        <taxon>Eukaryota</taxon>
        <taxon>Viridiplantae</taxon>
        <taxon>Chlorophyta</taxon>
        <taxon>Mamiellophyceae</taxon>
        <taxon>Mamiellales</taxon>
        <taxon>Bathycoccaceae</taxon>
        <taxon>Bathycoccus</taxon>
    </lineage>
</organism>
<dbReference type="SMART" id="SM00028">
    <property type="entry name" value="TPR"/>
    <property type="match status" value="3"/>
</dbReference>
<evidence type="ECO:0000259" key="11">
    <source>
        <dbReference type="PROSITE" id="PS00125"/>
    </source>
</evidence>
<evidence type="ECO:0000256" key="2">
    <source>
        <dbReference type="ARBA" id="ARBA00008786"/>
    </source>
</evidence>
<dbReference type="SMART" id="SM00156">
    <property type="entry name" value="PP2Ac"/>
    <property type="match status" value="1"/>
</dbReference>
<keyword evidence="6 9" id="KW-0802">TPR repeat</keyword>
<evidence type="ECO:0000256" key="6">
    <source>
        <dbReference type="ARBA" id="ARBA00022803"/>
    </source>
</evidence>
<dbReference type="Proteomes" id="UP000198341">
    <property type="component" value="Chromosome 14"/>
</dbReference>
<keyword evidence="7" id="KW-0464">Manganese</keyword>
<proteinExistence type="inferred from homology"/>
<dbReference type="STRING" id="41875.K8FCN1"/>
<dbReference type="GeneID" id="19011662"/>
<accession>K8FCN1</accession>
<dbReference type="InterPro" id="IPR013235">
    <property type="entry name" value="PPP_dom"/>
</dbReference>
<dbReference type="RefSeq" id="XP_007509216.1">
    <property type="nucleotide sequence ID" value="XM_007509154.1"/>
</dbReference>
<dbReference type="GO" id="GO:0046872">
    <property type="term" value="F:metal ion binding"/>
    <property type="evidence" value="ECO:0007669"/>
    <property type="project" value="UniProtKB-KW"/>
</dbReference>
<evidence type="ECO:0000256" key="5">
    <source>
        <dbReference type="ARBA" id="ARBA00022801"/>
    </source>
</evidence>
<dbReference type="Gene3D" id="1.25.40.10">
    <property type="entry name" value="Tetratricopeptide repeat domain"/>
    <property type="match status" value="1"/>
</dbReference>
<dbReference type="SUPFAM" id="SSF48452">
    <property type="entry name" value="TPR-like"/>
    <property type="match status" value="1"/>
</dbReference>
<dbReference type="AlphaFoldDB" id="K8FCN1"/>
<dbReference type="eggNOG" id="KOG0376">
    <property type="taxonomic scope" value="Eukaryota"/>
</dbReference>
<dbReference type="InterPro" id="IPR029052">
    <property type="entry name" value="Metallo-depent_PP-like"/>
</dbReference>
<dbReference type="EMBL" id="FO082265">
    <property type="protein sequence ID" value="CCO19673.1"/>
    <property type="molecule type" value="Genomic_DNA"/>
</dbReference>
<dbReference type="SUPFAM" id="SSF56300">
    <property type="entry name" value="Metallo-dependent phosphatases"/>
    <property type="match status" value="1"/>
</dbReference>
<name>K8FCN1_9CHLO</name>
<dbReference type="PROSITE" id="PS00125">
    <property type="entry name" value="SER_THR_PHOSPHATASE"/>
    <property type="match status" value="1"/>
</dbReference>
<dbReference type="InterPro" id="IPR004843">
    <property type="entry name" value="Calcineurin-like_PHP"/>
</dbReference>
<evidence type="ECO:0000256" key="9">
    <source>
        <dbReference type="PROSITE-ProRule" id="PRU00339"/>
    </source>
</evidence>
<feature type="active site" description="Proton donor/acceptor" evidence="8">
    <location>
        <position position="283"/>
    </location>
</feature>
<comment type="catalytic activity">
    <reaction evidence="10">
        <text>O-phospho-L-threonyl-[protein] + H2O = L-threonyl-[protein] + phosphate</text>
        <dbReference type="Rhea" id="RHEA:47004"/>
        <dbReference type="Rhea" id="RHEA-COMP:11060"/>
        <dbReference type="Rhea" id="RHEA-COMP:11605"/>
        <dbReference type="ChEBI" id="CHEBI:15377"/>
        <dbReference type="ChEBI" id="CHEBI:30013"/>
        <dbReference type="ChEBI" id="CHEBI:43474"/>
        <dbReference type="ChEBI" id="CHEBI:61977"/>
        <dbReference type="EC" id="3.1.3.16"/>
    </reaction>
</comment>
<dbReference type="Pfam" id="PF13181">
    <property type="entry name" value="TPR_8"/>
    <property type="match status" value="1"/>
</dbReference>
<evidence type="ECO:0000256" key="8">
    <source>
        <dbReference type="PIRSR" id="PIRSR033096-1"/>
    </source>
</evidence>
<dbReference type="GO" id="GO:0004722">
    <property type="term" value="F:protein serine/threonine phosphatase activity"/>
    <property type="evidence" value="ECO:0007669"/>
    <property type="project" value="UniProtKB-EC"/>
</dbReference>
<protein>
    <recommendedName>
        <fullName evidence="10">Serine/threonine-protein phosphatase</fullName>
        <ecNumber evidence="10">3.1.3.16</ecNumber>
    </recommendedName>
</protein>
<evidence type="ECO:0000256" key="10">
    <source>
        <dbReference type="RuleBase" id="RU004273"/>
    </source>
</evidence>
<dbReference type="Pfam" id="PF00149">
    <property type="entry name" value="Metallophos"/>
    <property type="match status" value="1"/>
</dbReference>
<dbReference type="InterPro" id="IPR019734">
    <property type="entry name" value="TPR_rpt"/>
</dbReference>
<dbReference type="InterPro" id="IPR011990">
    <property type="entry name" value="TPR-like_helical_dom_sf"/>
</dbReference>
<dbReference type="PRINTS" id="PR00114">
    <property type="entry name" value="STPHPHTASE"/>
</dbReference>
<reference evidence="12 13" key="1">
    <citation type="submission" date="2011-10" db="EMBL/GenBank/DDBJ databases">
        <authorList>
            <person name="Genoscope - CEA"/>
        </authorList>
    </citation>
    <scope>NUCLEOTIDE SEQUENCE [LARGE SCALE GENOMIC DNA]</scope>
    <source>
        <strain evidence="12 13">RCC 1105</strain>
    </source>
</reference>
<dbReference type="InterPro" id="IPR041753">
    <property type="entry name" value="PP5_C"/>
</dbReference>
<keyword evidence="13" id="KW-1185">Reference proteome</keyword>
<comment type="similarity">
    <text evidence="2">Belongs to the PPP phosphatase family. PP-5 (PP-T) subfamily.</text>
</comment>
<keyword evidence="4" id="KW-0677">Repeat</keyword>
<dbReference type="EC" id="3.1.3.16" evidence="10"/>
<dbReference type="PANTHER" id="PTHR45668:SF5">
    <property type="entry name" value="SERINE_THREONINE-PROTEIN PHOSPHATASE 5"/>
    <property type="match status" value="1"/>
</dbReference>
<sequence length="483" mass="54458">MAVSTPEDFDVLKSKGNACFNECLYSQALSFYSDALKLKNDPIILCNRALVHLKCENFGSALSDSSAAIALNPQNTKAYYRRGMAYFALTKFTLAGRDFKKSILLSPTNHAARSRFEECKKNIKRLKFEAAISNVNIRASERLNIDDFFVGESYDGPCLDHDGKITESFIESMVVHFKNGKQIHKRFVAQILLRVKKIFEELPNICEVSIPNGSTFTICGDIHGQFFDLCNIFEINGKPTHDNTYLFNGDFVDRGSFSCEVILTLFAYKCLLPKHFHLLRGNHETNAMNALYGFQGELTQKYGKSFTSIFDEVFCTLPLGCVLSEQIFIMHGGLFSDSEITIQRLNAMDRFKEPSDNGVFSEILWSDPCDSCGKFPNKRGVGIAFGPDITKNFLNKNGLKLVIRSHEVKDQGYEIQHGNNLITVFSAPNYCDQMGNKVLLLRFPCGAFIRLKSDMIPEFITFDAVSHPNIPAMFYANPYTKIL</sequence>
<keyword evidence="5 10" id="KW-0378">Hydrolase</keyword>
<feature type="repeat" description="TPR" evidence="9">
    <location>
        <begin position="76"/>
        <end position="109"/>
    </location>
</feature>
<feature type="domain" description="Serine/threonine specific protein phosphatases" evidence="11">
    <location>
        <begin position="279"/>
        <end position="284"/>
    </location>
</feature>
<dbReference type="Gene3D" id="3.60.21.10">
    <property type="match status" value="1"/>
</dbReference>
<dbReference type="InterPro" id="IPR051134">
    <property type="entry name" value="PPP_phosphatase"/>
</dbReference>
<gene>
    <name evidence="12" type="ordered locus">Bathy14g01280</name>
</gene>
<evidence type="ECO:0000256" key="4">
    <source>
        <dbReference type="ARBA" id="ARBA00022737"/>
    </source>
</evidence>
<evidence type="ECO:0000256" key="1">
    <source>
        <dbReference type="ARBA" id="ARBA00001936"/>
    </source>
</evidence>
<evidence type="ECO:0000313" key="13">
    <source>
        <dbReference type="Proteomes" id="UP000198341"/>
    </source>
</evidence>
<dbReference type="InterPro" id="IPR006186">
    <property type="entry name" value="Ser/Thr-sp_prot-phosphatase"/>
</dbReference>
<dbReference type="KEGG" id="bpg:Bathy14g01280"/>